<feature type="region of interest" description="Disordered" evidence="1">
    <location>
        <begin position="337"/>
        <end position="361"/>
    </location>
</feature>
<keyword evidence="3" id="KW-1185">Reference proteome</keyword>
<sequence length="502" mass="54135">MTSASNVVPTVASTDFAWTENVNLKQQADMEQWITSVTGYDSLFPLEDSTNSPLPDVGGQGYFPDETDISATHFDPRELDYTEAYTLESSESHQYQSTSSFEDAQTASYTSETTQEWHGYSPDVHALVAPLLRNPLADAPGNSYESFIPQQLSMPTVDWSGTNFSLEGSFHQGNVASGSAAGGNSSPFRPPASHGTGFVTLNESFPNLSLRVHEEYSSVSTQFVSETPVPQQATYGGFVAVPGCFPINSVPCSSLPPVNWVSHTNLLGFQHMLASGNSYYAPPTSSGGSTPQIIRSPAKVPRSIALPQKTPPGSGTMSPAPYYVSTEGWSVYTPVAGPSSAPAHREKTAAHRQKKRDVRKHTPLSVARPVETGVAPHRGACMAGPADLTPEACEVLVEQAEQAARAASSQVTCEWDGCTETVDTGPGLLMDHLQKTHGISRDMTVQCLWGQSCRNEAPMKGGSLVKHLQTEQHLKRKLHCPLCDTPLARRDALRRHISGGRF</sequence>
<dbReference type="AlphaFoldDB" id="A0AAD7IXF6"/>
<reference evidence="2" key="1">
    <citation type="submission" date="2023-03" db="EMBL/GenBank/DDBJ databases">
        <title>Massive genome expansion in bonnet fungi (Mycena s.s.) driven by repeated elements and novel gene families across ecological guilds.</title>
        <authorList>
            <consortium name="Lawrence Berkeley National Laboratory"/>
            <person name="Harder C.B."/>
            <person name="Miyauchi S."/>
            <person name="Viragh M."/>
            <person name="Kuo A."/>
            <person name="Thoen E."/>
            <person name="Andreopoulos B."/>
            <person name="Lu D."/>
            <person name="Skrede I."/>
            <person name="Drula E."/>
            <person name="Henrissat B."/>
            <person name="Morin E."/>
            <person name="Kohler A."/>
            <person name="Barry K."/>
            <person name="LaButti K."/>
            <person name="Morin E."/>
            <person name="Salamov A."/>
            <person name="Lipzen A."/>
            <person name="Mereny Z."/>
            <person name="Hegedus B."/>
            <person name="Baldrian P."/>
            <person name="Stursova M."/>
            <person name="Weitz H."/>
            <person name="Taylor A."/>
            <person name="Grigoriev I.V."/>
            <person name="Nagy L.G."/>
            <person name="Martin F."/>
            <person name="Kauserud H."/>
        </authorList>
    </citation>
    <scope>NUCLEOTIDE SEQUENCE</scope>
    <source>
        <strain evidence="2">CBHHK188m</strain>
    </source>
</reference>
<name>A0AAD7IXF6_9AGAR</name>
<proteinExistence type="predicted"/>
<feature type="compositionally biased region" description="Basic residues" evidence="1">
    <location>
        <begin position="350"/>
        <end position="361"/>
    </location>
</feature>
<gene>
    <name evidence="2" type="ORF">DFH07DRAFT_941601</name>
</gene>
<protein>
    <recommendedName>
        <fullName evidence="4">C2H2-type domain-containing protein</fullName>
    </recommendedName>
</protein>
<feature type="region of interest" description="Disordered" evidence="1">
    <location>
        <begin position="299"/>
        <end position="319"/>
    </location>
</feature>
<evidence type="ECO:0000256" key="1">
    <source>
        <dbReference type="SAM" id="MobiDB-lite"/>
    </source>
</evidence>
<accession>A0AAD7IXF6</accession>
<evidence type="ECO:0000313" key="3">
    <source>
        <dbReference type="Proteomes" id="UP001215280"/>
    </source>
</evidence>
<dbReference type="EMBL" id="JARJLG010000077">
    <property type="protein sequence ID" value="KAJ7751766.1"/>
    <property type="molecule type" value="Genomic_DNA"/>
</dbReference>
<evidence type="ECO:0000313" key="2">
    <source>
        <dbReference type="EMBL" id="KAJ7751766.1"/>
    </source>
</evidence>
<evidence type="ECO:0008006" key="4">
    <source>
        <dbReference type="Google" id="ProtNLM"/>
    </source>
</evidence>
<organism evidence="2 3">
    <name type="scientific">Mycena maculata</name>
    <dbReference type="NCBI Taxonomy" id="230809"/>
    <lineage>
        <taxon>Eukaryota</taxon>
        <taxon>Fungi</taxon>
        <taxon>Dikarya</taxon>
        <taxon>Basidiomycota</taxon>
        <taxon>Agaricomycotina</taxon>
        <taxon>Agaricomycetes</taxon>
        <taxon>Agaricomycetidae</taxon>
        <taxon>Agaricales</taxon>
        <taxon>Marasmiineae</taxon>
        <taxon>Mycenaceae</taxon>
        <taxon>Mycena</taxon>
    </lineage>
</organism>
<dbReference type="Proteomes" id="UP001215280">
    <property type="component" value="Unassembled WGS sequence"/>
</dbReference>
<comment type="caution">
    <text evidence="2">The sequence shown here is derived from an EMBL/GenBank/DDBJ whole genome shotgun (WGS) entry which is preliminary data.</text>
</comment>